<evidence type="ECO:0000313" key="2">
    <source>
        <dbReference type="EMBL" id="RBP43214.1"/>
    </source>
</evidence>
<keyword evidence="1" id="KW-0472">Membrane</keyword>
<protein>
    <recommendedName>
        <fullName evidence="4">Nitrogen fixation protein FixH</fullName>
    </recommendedName>
</protein>
<gene>
    <name evidence="2" type="ORF">DFR37_101342</name>
</gene>
<dbReference type="Proteomes" id="UP000253628">
    <property type="component" value="Unassembled WGS sequence"/>
</dbReference>
<comment type="caution">
    <text evidence="2">The sequence shown here is derived from an EMBL/GenBank/DDBJ whole genome shotgun (WGS) entry which is preliminary data.</text>
</comment>
<dbReference type="Pfam" id="PF05751">
    <property type="entry name" value="FixH"/>
    <property type="match status" value="1"/>
</dbReference>
<accession>A0A366HK32</accession>
<dbReference type="InterPro" id="IPR008620">
    <property type="entry name" value="FixH"/>
</dbReference>
<evidence type="ECO:0008006" key="4">
    <source>
        <dbReference type="Google" id="ProtNLM"/>
    </source>
</evidence>
<dbReference type="OrthoDB" id="5295180at2"/>
<sequence length="79" mass="8460">MSNTYSGSGAQAEAAARPWWRQLWPWLLIAGPAVTMVGCIITIILAVQNFGDQAMTDGAVKRGLKVERAAAPMDQGSKK</sequence>
<keyword evidence="1" id="KW-0812">Transmembrane</keyword>
<evidence type="ECO:0000313" key="3">
    <source>
        <dbReference type="Proteomes" id="UP000253628"/>
    </source>
</evidence>
<name>A0A366HK32_9BURK</name>
<dbReference type="RefSeq" id="WP_113931510.1">
    <property type="nucleotide sequence ID" value="NZ_JACCEU010000001.1"/>
</dbReference>
<keyword evidence="1" id="KW-1133">Transmembrane helix</keyword>
<proteinExistence type="predicted"/>
<reference evidence="2 3" key="1">
    <citation type="submission" date="2018-06" db="EMBL/GenBank/DDBJ databases">
        <title>Genomic Encyclopedia of Type Strains, Phase IV (KMG-IV): sequencing the most valuable type-strain genomes for metagenomic binning, comparative biology and taxonomic classification.</title>
        <authorList>
            <person name="Goeker M."/>
        </authorList>
    </citation>
    <scope>NUCLEOTIDE SEQUENCE [LARGE SCALE GENOMIC DNA]</scope>
    <source>
        <strain evidence="2 3">DSM 25520</strain>
    </source>
</reference>
<keyword evidence="3" id="KW-1185">Reference proteome</keyword>
<evidence type="ECO:0000256" key="1">
    <source>
        <dbReference type="SAM" id="Phobius"/>
    </source>
</evidence>
<feature type="transmembrane region" description="Helical" evidence="1">
    <location>
        <begin position="23"/>
        <end position="47"/>
    </location>
</feature>
<dbReference type="AlphaFoldDB" id="A0A366HK32"/>
<dbReference type="EMBL" id="QNRQ01000001">
    <property type="protein sequence ID" value="RBP43214.1"/>
    <property type="molecule type" value="Genomic_DNA"/>
</dbReference>
<organism evidence="2 3">
    <name type="scientific">Eoetvoesiella caeni</name>
    <dbReference type="NCBI Taxonomy" id="645616"/>
    <lineage>
        <taxon>Bacteria</taxon>
        <taxon>Pseudomonadati</taxon>
        <taxon>Pseudomonadota</taxon>
        <taxon>Betaproteobacteria</taxon>
        <taxon>Burkholderiales</taxon>
        <taxon>Alcaligenaceae</taxon>
        <taxon>Eoetvoesiella</taxon>
    </lineage>
</organism>